<dbReference type="Pfam" id="PF00400">
    <property type="entry name" value="WD40"/>
    <property type="match status" value="5"/>
</dbReference>
<dbReference type="SMART" id="SM00320">
    <property type="entry name" value="WD40"/>
    <property type="match status" value="6"/>
</dbReference>
<evidence type="ECO:0000259" key="8">
    <source>
        <dbReference type="PROSITE" id="PS50225"/>
    </source>
</evidence>
<dbReference type="RefSeq" id="XP_025066754.1">
    <property type="nucleotide sequence ID" value="XM_025210969.1"/>
</dbReference>
<dbReference type="InterPro" id="IPR020472">
    <property type="entry name" value="WD40_PAC1"/>
</dbReference>
<keyword evidence="3" id="KW-0677">Repeat</keyword>
<evidence type="ECO:0000256" key="6">
    <source>
        <dbReference type="PROSITE-ProRule" id="PRU00221"/>
    </source>
</evidence>
<feature type="region of interest" description="Disordered" evidence="7">
    <location>
        <begin position="1"/>
        <end position="43"/>
    </location>
</feature>
<dbReference type="SUPFAM" id="SSF158235">
    <property type="entry name" value="SOCS box-like"/>
    <property type="match status" value="1"/>
</dbReference>
<dbReference type="FunCoup" id="A0A3Q0H3X0">
    <property type="interactions" value="164"/>
</dbReference>
<accession>A0A3Q0H3X0</accession>
<dbReference type="Gene3D" id="2.130.10.10">
    <property type="entry name" value="YVTN repeat-like/Quinoprotein amine dehydrogenase"/>
    <property type="match status" value="2"/>
</dbReference>
<feature type="repeat" description="WD" evidence="6">
    <location>
        <begin position="325"/>
        <end position="366"/>
    </location>
</feature>
<dbReference type="PROSITE" id="PS50082">
    <property type="entry name" value="WD_REPEATS_2"/>
    <property type="match status" value="6"/>
</dbReference>
<evidence type="ECO:0000256" key="5">
    <source>
        <dbReference type="ARBA" id="ARBA00040055"/>
    </source>
</evidence>
<feature type="repeat" description="WD" evidence="6">
    <location>
        <begin position="251"/>
        <end position="280"/>
    </location>
</feature>
<name>A0A3Q0H3X0_ALLSI</name>
<evidence type="ECO:0000256" key="4">
    <source>
        <dbReference type="ARBA" id="ARBA00022786"/>
    </source>
</evidence>
<keyword evidence="4" id="KW-0833">Ubl conjugation pathway</keyword>
<feature type="repeat" description="WD" evidence="6">
    <location>
        <begin position="429"/>
        <end position="463"/>
    </location>
</feature>
<dbReference type="GeneID" id="102387812"/>
<comment type="pathway">
    <text evidence="1">Protein modification; protein ubiquitination.</text>
</comment>
<dbReference type="InParanoid" id="A0A3Q0H3X0"/>
<dbReference type="UniPathway" id="UPA00143"/>
<dbReference type="AlphaFoldDB" id="A0A3Q0H3X0"/>
<dbReference type="CTD" id="26118"/>
<dbReference type="InterPro" id="IPR019775">
    <property type="entry name" value="WD40_repeat_CS"/>
</dbReference>
<organism evidence="9 10">
    <name type="scientific">Alligator sinensis</name>
    <name type="common">Chinese alligator</name>
    <dbReference type="NCBI Taxonomy" id="38654"/>
    <lineage>
        <taxon>Eukaryota</taxon>
        <taxon>Metazoa</taxon>
        <taxon>Chordata</taxon>
        <taxon>Craniata</taxon>
        <taxon>Vertebrata</taxon>
        <taxon>Euteleostomi</taxon>
        <taxon>Archelosauria</taxon>
        <taxon>Archosauria</taxon>
        <taxon>Crocodylia</taxon>
        <taxon>Alligatoridae</taxon>
        <taxon>Alligatorinae</taxon>
        <taxon>Alligator</taxon>
    </lineage>
</organism>
<dbReference type="SUPFAM" id="SSF50978">
    <property type="entry name" value="WD40 repeat-like"/>
    <property type="match status" value="1"/>
</dbReference>
<evidence type="ECO:0000313" key="9">
    <source>
        <dbReference type="Proteomes" id="UP000189705"/>
    </source>
</evidence>
<feature type="compositionally biased region" description="Basic and acidic residues" evidence="7">
    <location>
        <begin position="8"/>
        <end position="31"/>
    </location>
</feature>
<dbReference type="PRINTS" id="PR00320">
    <property type="entry name" value="GPROTEINBRPT"/>
</dbReference>
<dbReference type="Gene3D" id="1.10.750.20">
    <property type="entry name" value="SOCS box"/>
    <property type="match status" value="1"/>
</dbReference>
<dbReference type="InterPro" id="IPR015943">
    <property type="entry name" value="WD40/YVTN_repeat-like_dom_sf"/>
</dbReference>
<keyword evidence="9" id="KW-1185">Reference proteome</keyword>
<evidence type="ECO:0000256" key="7">
    <source>
        <dbReference type="SAM" id="MobiDB-lite"/>
    </source>
</evidence>
<dbReference type="KEGG" id="asn:102387812"/>
<dbReference type="PANTHER" id="PTHR15622:SF12">
    <property type="entry name" value="WD REPEAT AND SOCS BOX-CONTAINING PROTEIN 1"/>
    <property type="match status" value="1"/>
</dbReference>
<dbReference type="STRING" id="38654.A0A3Q0H3X0"/>
<dbReference type="InterPro" id="IPR001496">
    <property type="entry name" value="SOCS_box"/>
</dbReference>
<protein>
    <recommendedName>
        <fullName evidence="5">WD repeat and SOCS box-containing protein 1</fullName>
    </recommendedName>
</protein>
<feature type="repeat" description="WD" evidence="6">
    <location>
        <begin position="367"/>
        <end position="399"/>
    </location>
</feature>
<dbReference type="PROSITE" id="PS50225">
    <property type="entry name" value="SOCS"/>
    <property type="match status" value="1"/>
</dbReference>
<evidence type="ECO:0000256" key="3">
    <source>
        <dbReference type="ARBA" id="ARBA00022737"/>
    </source>
</evidence>
<feature type="repeat" description="WD" evidence="6">
    <location>
        <begin position="281"/>
        <end position="323"/>
    </location>
</feature>
<dbReference type="InterPro" id="IPR036036">
    <property type="entry name" value="SOCS_box-like_dom_sf"/>
</dbReference>
<gene>
    <name evidence="10" type="primary">WSB1</name>
</gene>
<reference evidence="10" key="1">
    <citation type="submission" date="2025-08" db="UniProtKB">
        <authorList>
            <consortium name="RefSeq"/>
        </authorList>
    </citation>
    <scope>IDENTIFICATION</scope>
</reference>
<evidence type="ECO:0000256" key="2">
    <source>
        <dbReference type="ARBA" id="ARBA00022574"/>
    </source>
</evidence>
<sequence length="536" mass="60335">MGPNVGRSGRDRGRENGEIALDLERAAEETRVNPNNKMGGSLVQRPRMTNNKQAETNLTAEDYTFNDGKECKPLQGEHSQQENDRKGLRLVLNKTFSRKYCLSWTSLTRLLIPGSQLKRRYYLFIFFLARSRTIGELLAPTAPFDKKCGRENWTVAFAPDGSYFAWSQGHRIVKLVPWSQCLNNFLLHGTKNVANSVNSRLSRQNSDSGQKSKPCEHIIDCGDIVWSLAFGSSVPEKQSRCVNIEWHRFKFGQDQLLLATGLNNGRIKIWDVYTGKLLLNLMDHTEVVRDLTFAPDGSLILVSASRDKTLRVWDLKDDGNMMKVLRGHQNWVYACAFSPDSSILCSVGASKAVFLWDMDKYSMIRKLEGHHNDVVACEFSPDGALLATASYDTRVYVWDPHIGAILMEFGHLFPPPTPIFAGGANDRWVRSVSFSHDGLHIASLADDKMVRFWRIDEEYPVQVAPLNNGLCCAFSTDGSVLAAGTQDGSVYFWATPKHVPSLQHLCRMAIRRVMPTSQVKNLPIPLKVVEFLSYQA</sequence>
<feature type="repeat" description="WD" evidence="6">
    <location>
        <begin position="473"/>
        <end position="493"/>
    </location>
</feature>
<dbReference type="Proteomes" id="UP000189705">
    <property type="component" value="Unplaced"/>
</dbReference>
<keyword evidence="2 6" id="KW-0853">WD repeat</keyword>
<dbReference type="InterPro" id="IPR001680">
    <property type="entry name" value="WD40_rpt"/>
</dbReference>
<dbReference type="GO" id="GO:0035556">
    <property type="term" value="P:intracellular signal transduction"/>
    <property type="evidence" value="ECO:0007669"/>
    <property type="project" value="InterPro"/>
</dbReference>
<evidence type="ECO:0000313" key="10">
    <source>
        <dbReference type="RefSeq" id="XP_025066754.1"/>
    </source>
</evidence>
<dbReference type="PROSITE" id="PS00678">
    <property type="entry name" value="WD_REPEATS_1"/>
    <property type="match status" value="1"/>
</dbReference>
<feature type="domain" description="SOCS box" evidence="8">
    <location>
        <begin position="492"/>
        <end position="536"/>
    </location>
</feature>
<evidence type="ECO:0000256" key="1">
    <source>
        <dbReference type="ARBA" id="ARBA00004906"/>
    </source>
</evidence>
<dbReference type="SMART" id="SM00969">
    <property type="entry name" value="SOCS_box"/>
    <property type="match status" value="1"/>
</dbReference>
<dbReference type="SMART" id="SM00253">
    <property type="entry name" value="SOCS"/>
    <property type="match status" value="1"/>
</dbReference>
<dbReference type="InterPro" id="IPR051983">
    <property type="entry name" value="WSB_SOCS-box_domain"/>
</dbReference>
<proteinExistence type="predicted"/>
<dbReference type="PROSITE" id="PS50294">
    <property type="entry name" value="WD_REPEATS_REGION"/>
    <property type="match status" value="3"/>
</dbReference>
<dbReference type="PANTHER" id="PTHR15622">
    <property type="entry name" value="WD40 REPEAT PROTEIN"/>
    <property type="match status" value="1"/>
</dbReference>
<dbReference type="CDD" id="cd00200">
    <property type="entry name" value="WD40"/>
    <property type="match status" value="1"/>
</dbReference>
<dbReference type="GO" id="GO:0000209">
    <property type="term" value="P:protein polyubiquitination"/>
    <property type="evidence" value="ECO:0007669"/>
    <property type="project" value="TreeGrafter"/>
</dbReference>
<dbReference type="InterPro" id="IPR036322">
    <property type="entry name" value="WD40_repeat_dom_sf"/>
</dbReference>
<dbReference type="Pfam" id="PF07525">
    <property type="entry name" value="SOCS_box"/>
    <property type="match status" value="1"/>
</dbReference>